<proteinExistence type="predicted"/>
<dbReference type="AlphaFoldDB" id="A0A1I0X0T4"/>
<feature type="region of interest" description="Disordered" evidence="1">
    <location>
        <begin position="1"/>
        <end position="31"/>
    </location>
</feature>
<sequence length="31" mass="2953">MRTRAGAAGSGSTLFDEGAGGTGQRNPAAST</sequence>
<evidence type="ECO:0000313" key="2">
    <source>
        <dbReference type="EMBL" id="SFA93966.1"/>
    </source>
</evidence>
<keyword evidence="3" id="KW-1185">Reference proteome</keyword>
<name>A0A1I0X0T4_9CELL</name>
<evidence type="ECO:0000256" key="1">
    <source>
        <dbReference type="SAM" id="MobiDB-lite"/>
    </source>
</evidence>
<accession>A0A1I0X0T4</accession>
<evidence type="ECO:0000313" key="3">
    <source>
        <dbReference type="Proteomes" id="UP000199012"/>
    </source>
</evidence>
<gene>
    <name evidence="2" type="ORF">SAMN05421867_1041</name>
</gene>
<reference evidence="2 3" key="1">
    <citation type="submission" date="2016-10" db="EMBL/GenBank/DDBJ databases">
        <authorList>
            <person name="de Groot N.N."/>
        </authorList>
    </citation>
    <scope>NUCLEOTIDE SEQUENCE [LARGE SCALE GENOMIC DNA]</scope>
    <source>
        <strain evidence="2 3">CGMCC 4.6945</strain>
    </source>
</reference>
<feature type="non-terminal residue" evidence="2">
    <location>
        <position position="31"/>
    </location>
</feature>
<protein>
    <submittedName>
        <fullName evidence="2">Uncharacterized protein</fullName>
    </submittedName>
</protein>
<organism evidence="2 3">
    <name type="scientific">Cellulomonas marina</name>
    <dbReference type="NCBI Taxonomy" id="988821"/>
    <lineage>
        <taxon>Bacteria</taxon>
        <taxon>Bacillati</taxon>
        <taxon>Actinomycetota</taxon>
        <taxon>Actinomycetes</taxon>
        <taxon>Micrococcales</taxon>
        <taxon>Cellulomonadaceae</taxon>
        <taxon>Cellulomonas</taxon>
    </lineage>
</organism>
<dbReference type="Proteomes" id="UP000199012">
    <property type="component" value="Unassembled WGS sequence"/>
</dbReference>
<dbReference type="EMBL" id="FOKA01000004">
    <property type="protein sequence ID" value="SFA93966.1"/>
    <property type="molecule type" value="Genomic_DNA"/>
</dbReference>